<protein>
    <submittedName>
        <fullName evidence="1">Uncharacterized protein</fullName>
    </submittedName>
</protein>
<dbReference type="EMBL" id="HBFE01001993">
    <property type="protein sequence ID" value="CAD8725255.1"/>
    <property type="molecule type" value="Transcribed_RNA"/>
</dbReference>
<accession>A0A7S0T6T9</accession>
<dbReference type="AlphaFoldDB" id="A0A7S0T6T9"/>
<sequence length="225" mass="25353">MVKNLAKKNGTTWASASTGSGELVRGLTGVGGETTMIALAHETKFDEIAAEEIEAARVLLRQAVTLEKKKSIAEHAEKHAEELLKEEYESTMNDLARRNTMKAHKNKSVMHVRKHMAVVVHELLAALYEEQQVEPYGGLRDYAKPRIQGAAENVGKQGEHWIESRKPYFNVVGAYSKDTSDNRFRTIFPSFKKASVKLRHTIEQKQLNMEQKARLNIDSPYMAMA</sequence>
<evidence type="ECO:0000313" key="1">
    <source>
        <dbReference type="EMBL" id="CAD8725255.1"/>
    </source>
</evidence>
<reference evidence="1" key="1">
    <citation type="submission" date="2021-01" db="EMBL/GenBank/DDBJ databases">
        <authorList>
            <person name="Corre E."/>
            <person name="Pelletier E."/>
            <person name="Niang G."/>
            <person name="Scheremetjew M."/>
            <person name="Finn R."/>
            <person name="Kale V."/>
            <person name="Holt S."/>
            <person name="Cochrane G."/>
            <person name="Meng A."/>
            <person name="Brown T."/>
            <person name="Cohen L."/>
        </authorList>
    </citation>
    <scope>NUCLEOTIDE SEQUENCE</scope>
    <source>
        <strain evidence="1">CCMP3276</strain>
    </source>
</reference>
<organism evidence="1">
    <name type="scientific">Erythrolobus madagascarensis</name>
    <dbReference type="NCBI Taxonomy" id="708628"/>
    <lineage>
        <taxon>Eukaryota</taxon>
        <taxon>Rhodophyta</taxon>
        <taxon>Bangiophyceae</taxon>
        <taxon>Porphyridiales</taxon>
        <taxon>Porphyridiaceae</taxon>
        <taxon>Erythrolobus</taxon>
    </lineage>
</organism>
<proteinExistence type="predicted"/>
<gene>
    <name evidence="1" type="ORF">EMAD1354_LOCUS1335</name>
</gene>
<name>A0A7S0T6T9_9RHOD</name>